<dbReference type="EMBL" id="CAXDID020000730">
    <property type="protein sequence ID" value="CAL6112078.1"/>
    <property type="molecule type" value="Genomic_DNA"/>
</dbReference>
<gene>
    <name evidence="2" type="ORF">HINF_LOCUS24731</name>
    <name evidence="3" type="ORF">HINF_LOCUS27754</name>
    <name evidence="1" type="ORF">HINF_LOCUS7535</name>
    <name evidence="4" type="ORF">HINF_LOCUS76869</name>
</gene>
<sequence>MQINQTLLTTSPLISAQLMRLVSNKLFIGQIIQEWEDYRDDLQNISFKTFVDDLPDVQEITVFYCDFKFLKTFCAPKVTKFESPGCKNKSLKLYVNVSTAIIEQYDEPELLFNIQTIKRYIFPK</sequence>
<dbReference type="EMBL" id="CATOUU010000188">
    <property type="protein sequence ID" value="CAI9919890.1"/>
    <property type="molecule type" value="Genomic_DNA"/>
</dbReference>
<proteinExistence type="predicted"/>
<dbReference type="EMBL" id="CATOUU010000644">
    <property type="protein sequence ID" value="CAI9937086.1"/>
    <property type="molecule type" value="Genomic_DNA"/>
</dbReference>
<dbReference type="Proteomes" id="UP001642409">
    <property type="component" value="Unassembled WGS sequence"/>
</dbReference>
<evidence type="ECO:0000313" key="3">
    <source>
        <dbReference type="EMBL" id="CAL6020733.1"/>
    </source>
</evidence>
<dbReference type="EMBL" id="CAXDID020000087">
    <property type="protein sequence ID" value="CAL6020733.1"/>
    <property type="molecule type" value="Genomic_DNA"/>
</dbReference>
<evidence type="ECO:0000313" key="2">
    <source>
        <dbReference type="EMBL" id="CAI9937086.1"/>
    </source>
</evidence>
<reference evidence="1" key="1">
    <citation type="submission" date="2023-06" db="EMBL/GenBank/DDBJ databases">
        <authorList>
            <person name="Kurt Z."/>
        </authorList>
    </citation>
    <scope>NUCLEOTIDE SEQUENCE</scope>
</reference>
<reference evidence="3 5" key="2">
    <citation type="submission" date="2024-07" db="EMBL/GenBank/DDBJ databases">
        <authorList>
            <person name="Akdeniz Z."/>
        </authorList>
    </citation>
    <scope>NUCLEOTIDE SEQUENCE [LARGE SCALE GENOMIC DNA]</scope>
</reference>
<evidence type="ECO:0000313" key="5">
    <source>
        <dbReference type="Proteomes" id="UP001642409"/>
    </source>
</evidence>
<comment type="caution">
    <text evidence="1">The sequence shown here is derived from an EMBL/GenBank/DDBJ whole genome shotgun (WGS) entry which is preliminary data.</text>
</comment>
<organism evidence="1">
    <name type="scientific">Hexamita inflata</name>
    <dbReference type="NCBI Taxonomy" id="28002"/>
    <lineage>
        <taxon>Eukaryota</taxon>
        <taxon>Metamonada</taxon>
        <taxon>Diplomonadida</taxon>
        <taxon>Hexamitidae</taxon>
        <taxon>Hexamitinae</taxon>
        <taxon>Hexamita</taxon>
    </lineage>
</organism>
<keyword evidence="5" id="KW-1185">Reference proteome</keyword>
<name>A0AA86NIL5_9EUKA</name>
<accession>A0AA86NIL5</accession>
<evidence type="ECO:0000313" key="4">
    <source>
        <dbReference type="EMBL" id="CAL6112078.1"/>
    </source>
</evidence>
<dbReference type="AlphaFoldDB" id="A0AA86NIL5"/>
<evidence type="ECO:0000313" key="1">
    <source>
        <dbReference type="EMBL" id="CAI9919890.1"/>
    </source>
</evidence>
<protein>
    <submittedName>
        <fullName evidence="3">Hypothetical_protein</fullName>
    </submittedName>
</protein>